<gene>
    <name evidence="2" type="ORF">NDU88_004228</name>
</gene>
<evidence type="ECO:0000256" key="1">
    <source>
        <dbReference type="SAM" id="MobiDB-lite"/>
    </source>
</evidence>
<feature type="region of interest" description="Disordered" evidence="1">
    <location>
        <begin position="54"/>
        <end position="88"/>
    </location>
</feature>
<dbReference type="PROSITE" id="PS51257">
    <property type="entry name" value="PROKAR_LIPOPROTEIN"/>
    <property type="match status" value="1"/>
</dbReference>
<dbReference type="Proteomes" id="UP001066276">
    <property type="component" value="Chromosome 1_1"/>
</dbReference>
<protein>
    <submittedName>
        <fullName evidence="2">Uncharacterized protein</fullName>
    </submittedName>
</protein>
<comment type="caution">
    <text evidence="2">The sequence shown here is derived from an EMBL/GenBank/DDBJ whole genome shotgun (WGS) entry which is preliminary data.</text>
</comment>
<organism evidence="2 3">
    <name type="scientific">Pleurodeles waltl</name>
    <name type="common">Iberian ribbed newt</name>
    <dbReference type="NCBI Taxonomy" id="8319"/>
    <lineage>
        <taxon>Eukaryota</taxon>
        <taxon>Metazoa</taxon>
        <taxon>Chordata</taxon>
        <taxon>Craniata</taxon>
        <taxon>Vertebrata</taxon>
        <taxon>Euteleostomi</taxon>
        <taxon>Amphibia</taxon>
        <taxon>Batrachia</taxon>
        <taxon>Caudata</taxon>
        <taxon>Salamandroidea</taxon>
        <taxon>Salamandridae</taxon>
        <taxon>Pleurodelinae</taxon>
        <taxon>Pleurodeles</taxon>
    </lineage>
</organism>
<feature type="compositionally biased region" description="Basic residues" evidence="1">
    <location>
        <begin position="76"/>
        <end position="87"/>
    </location>
</feature>
<dbReference type="EMBL" id="JANPWB010000001">
    <property type="protein sequence ID" value="KAJ1216627.1"/>
    <property type="molecule type" value="Genomic_DNA"/>
</dbReference>
<keyword evidence="3" id="KW-1185">Reference proteome</keyword>
<dbReference type="AlphaFoldDB" id="A0AAV7WUH1"/>
<accession>A0AAV7WUH1</accession>
<name>A0AAV7WUH1_PLEWA</name>
<proteinExistence type="predicted"/>
<reference evidence="2" key="1">
    <citation type="journal article" date="2022" name="bioRxiv">
        <title>Sequencing and chromosome-scale assembly of the giantPleurodeles waltlgenome.</title>
        <authorList>
            <person name="Brown T."/>
            <person name="Elewa A."/>
            <person name="Iarovenko S."/>
            <person name="Subramanian E."/>
            <person name="Araus A.J."/>
            <person name="Petzold A."/>
            <person name="Susuki M."/>
            <person name="Suzuki K.-i.T."/>
            <person name="Hayashi T."/>
            <person name="Toyoda A."/>
            <person name="Oliveira C."/>
            <person name="Osipova E."/>
            <person name="Leigh N.D."/>
            <person name="Simon A."/>
            <person name="Yun M.H."/>
        </authorList>
    </citation>
    <scope>NUCLEOTIDE SEQUENCE</scope>
    <source>
        <strain evidence="2">20211129_DDA</strain>
        <tissue evidence="2">Liver</tissue>
    </source>
</reference>
<evidence type="ECO:0000313" key="3">
    <source>
        <dbReference type="Proteomes" id="UP001066276"/>
    </source>
</evidence>
<evidence type="ECO:0000313" key="2">
    <source>
        <dbReference type="EMBL" id="KAJ1216627.1"/>
    </source>
</evidence>
<sequence>MNQRSSSAPTPASAPLPQGNAAVYSCCRFLATELARPFSRARPLPTWCLQASGGSAGLDSPSEAGPPPPSRDSRWRSSRRRSARRAQVRQQHCRCAAALTSEAAGTLLSGPVRGALSSVMRLGRFGQDHQSTRAGSGGLRPCPFFLLHGAGLIGPLVASVVMA</sequence>